<dbReference type="RefSeq" id="WP_330512464.1">
    <property type="nucleotide sequence ID" value="NZ_MCIA01000007.1"/>
</dbReference>
<keyword evidence="1" id="KW-0145">Chemotaxis</keyword>
<dbReference type="PANTHER" id="PTHR43531:SF11">
    <property type="entry name" value="METHYL-ACCEPTING CHEMOTAXIS PROTEIN 3"/>
    <property type="match status" value="1"/>
</dbReference>
<name>A0A419T7B4_9FIRM</name>
<dbReference type="PANTHER" id="PTHR43531">
    <property type="entry name" value="PROTEIN ICFG"/>
    <property type="match status" value="1"/>
</dbReference>
<dbReference type="SUPFAM" id="SSF58104">
    <property type="entry name" value="Methyl-accepting chemotaxis protein (MCP) signaling domain"/>
    <property type="match status" value="1"/>
</dbReference>
<keyword evidence="3" id="KW-0175">Coiled coil</keyword>
<dbReference type="EMBL" id="MCIA01000007">
    <property type="protein sequence ID" value="RKD33309.1"/>
    <property type="molecule type" value="Genomic_DNA"/>
</dbReference>
<dbReference type="GO" id="GO:0005886">
    <property type="term" value="C:plasma membrane"/>
    <property type="evidence" value="ECO:0007669"/>
    <property type="project" value="TreeGrafter"/>
</dbReference>
<evidence type="ECO:0000313" key="5">
    <source>
        <dbReference type="Proteomes" id="UP000284277"/>
    </source>
</evidence>
<evidence type="ECO:0008006" key="6">
    <source>
        <dbReference type="Google" id="ProtNLM"/>
    </source>
</evidence>
<organism evidence="4 5">
    <name type="scientific">Lacrimispora algidixylanolytica</name>
    <dbReference type="NCBI Taxonomy" id="94868"/>
    <lineage>
        <taxon>Bacteria</taxon>
        <taxon>Bacillati</taxon>
        <taxon>Bacillota</taxon>
        <taxon>Clostridia</taxon>
        <taxon>Lachnospirales</taxon>
        <taxon>Lachnospiraceae</taxon>
        <taxon>Lacrimispora</taxon>
    </lineage>
</organism>
<dbReference type="InterPro" id="IPR051310">
    <property type="entry name" value="MCP_chemotaxis"/>
</dbReference>
<comment type="caution">
    <text evidence="4">The sequence shown here is derived from an EMBL/GenBank/DDBJ whole genome shotgun (WGS) entry which is preliminary data.</text>
</comment>
<feature type="coiled-coil region" evidence="3">
    <location>
        <begin position="40"/>
        <end position="67"/>
    </location>
</feature>
<reference evidence="4 5" key="1">
    <citation type="submission" date="2016-08" db="EMBL/GenBank/DDBJ databases">
        <title>A new outlook on sporulation: Clostridium algidixylanolyticum.</title>
        <authorList>
            <person name="Poppleton D.I."/>
            <person name="Gribaldo S."/>
        </authorList>
    </citation>
    <scope>NUCLEOTIDE SEQUENCE [LARGE SCALE GENOMIC DNA]</scope>
    <source>
        <strain evidence="4 5">SPL73</strain>
    </source>
</reference>
<keyword evidence="5" id="KW-1185">Reference proteome</keyword>
<dbReference type="GO" id="GO:0006935">
    <property type="term" value="P:chemotaxis"/>
    <property type="evidence" value="ECO:0007669"/>
    <property type="project" value="UniProtKB-KW"/>
</dbReference>
<gene>
    <name evidence="4" type="ORF">BET01_14895</name>
</gene>
<evidence type="ECO:0000256" key="3">
    <source>
        <dbReference type="SAM" id="Coils"/>
    </source>
</evidence>
<evidence type="ECO:0000256" key="2">
    <source>
        <dbReference type="ARBA" id="ARBA00029447"/>
    </source>
</evidence>
<evidence type="ECO:0000256" key="1">
    <source>
        <dbReference type="ARBA" id="ARBA00022500"/>
    </source>
</evidence>
<evidence type="ECO:0000313" key="4">
    <source>
        <dbReference type="EMBL" id="RKD33309.1"/>
    </source>
</evidence>
<accession>A0A419T7B4</accession>
<sequence length="68" mass="7305">MVFAKHEIEASSKEQAAAIEQINQGLSQVSSVVQTNAATAEESSASSEELAAQAQILKQEVNKFQLKE</sequence>
<dbReference type="AlphaFoldDB" id="A0A419T7B4"/>
<dbReference type="GO" id="GO:0004888">
    <property type="term" value="F:transmembrane signaling receptor activity"/>
    <property type="evidence" value="ECO:0007669"/>
    <property type="project" value="TreeGrafter"/>
</dbReference>
<comment type="similarity">
    <text evidence="2">Belongs to the methyl-accepting chemotaxis (MCP) protein family.</text>
</comment>
<dbReference type="Proteomes" id="UP000284277">
    <property type="component" value="Unassembled WGS sequence"/>
</dbReference>
<protein>
    <recommendedName>
        <fullName evidence="6">Methyl-accepting transducer domain-containing protein</fullName>
    </recommendedName>
</protein>
<proteinExistence type="inferred from homology"/>
<dbReference type="Gene3D" id="1.10.287.950">
    <property type="entry name" value="Methyl-accepting chemotaxis protein"/>
    <property type="match status" value="1"/>
</dbReference>